<evidence type="ECO:0000256" key="2">
    <source>
        <dbReference type="ARBA" id="ARBA00022499"/>
    </source>
</evidence>
<feature type="region of interest" description="Disordered" evidence="6">
    <location>
        <begin position="767"/>
        <end position="792"/>
    </location>
</feature>
<dbReference type="Proteomes" id="UP001320420">
    <property type="component" value="Unassembled WGS sequence"/>
</dbReference>
<dbReference type="AlphaFoldDB" id="A0AAN9UP90"/>
<dbReference type="GO" id="GO:0006511">
    <property type="term" value="P:ubiquitin-dependent protein catabolic process"/>
    <property type="evidence" value="ECO:0007669"/>
    <property type="project" value="InterPro"/>
</dbReference>
<dbReference type="InterPro" id="IPR019559">
    <property type="entry name" value="Cullin_neddylation_domain"/>
</dbReference>
<dbReference type="InterPro" id="IPR036317">
    <property type="entry name" value="Cullin_homology_sf"/>
</dbReference>
<accession>A0AAN9UP90</accession>
<comment type="similarity">
    <text evidence="1 4 5">Belongs to the cullin family.</text>
</comment>
<dbReference type="Gene3D" id="1.20.1310.10">
    <property type="entry name" value="Cullin Repeats"/>
    <property type="match status" value="4"/>
</dbReference>
<gene>
    <name evidence="8" type="primary">CDC53_1</name>
    <name evidence="8" type="ORF">SLS62_005433</name>
</gene>
<feature type="compositionally biased region" description="Low complexity" evidence="6">
    <location>
        <begin position="777"/>
        <end position="792"/>
    </location>
</feature>
<dbReference type="Gene3D" id="1.10.10.10">
    <property type="entry name" value="Winged helix-like DNA-binding domain superfamily/Winged helix DNA-binding domain"/>
    <property type="match status" value="1"/>
</dbReference>
<dbReference type="InterPro" id="IPR059120">
    <property type="entry name" value="Cullin-like_AB"/>
</dbReference>
<evidence type="ECO:0000256" key="4">
    <source>
        <dbReference type="PROSITE-ProRule" id="PRU00330"/>
    </source>
</evidence>
<protein>
    <submittedName>
        <fullName evidence="8">Ubiquitin ligase (Cullin) of SCF</fullName>
    </submittedName>
</protein>
<dbReference type="InterPro" id="IPR045093">
    <property type="entry name" value="Cullin"/>
</dbReference>
<comment type="caution">
    <text evidence="8">The sequence shown here is derived from an EMBL/GenBank/DDBJ whole genome shotgun (WGS) entry which is preliminary data.</text>
</comment>
<evidence type="ECO:0000256" key="1">
    <source>
        <dbReference type="ARBA" id="ARBA00006019"/>
    </source>
</evidence>
<evidence type="ECO:0000256" key="5">
    <source>
        <dbReference type="RuleBase" id="RU003829"/>
    </source>
</evidence>
<keyword evidence="9" id="KW-1185">Reference proteome</keyword>
<dbReference type="GO" id="GO:0016874">
    <property type="term" value="F:ligase activity"/>
    <property type="evidence" value="ECO:0007669"/>
    <property type="project" value="UniProtKB-KW"/>
</dbReference>
<evidence type="ECO:0000256" key="6">
    <source>
        <dbReference type="SAM" id="MobiDB-lite"/>
    </source>
</evidence>
<feature type="domain" description="Cullin family profile" evidence="7">
    <location>
        <begin position="423"/>
        <end position="643"/>
    </location>
</feature>
<dbReference type="InterPro" id="IPR036388">
    <property type="entry name" value="WH-like_DNA-bd_sf"/>
</dbReference>
<dbReference type="Gene3D" id="3.30.230.130">
    <property type="entry name" value="Cullin, Chain C, Domain 2"/>
    <property type="match status" value="1"/>
</dbReference>
<name>A0AAN9UP90_9PEZI</name>
<evidence type="ECO:0000259" key="7">
    <source>
        <dbReference type="PROSITE" id="PS50069"/>
    </source>
</evidence>
<dbReference type="Pfam" id="PF00888">
    <property type="entry name" value="Cullin"/>
    <property type="match status" value="1"/>
</dbReference>
<dbReference type="EMBL" id="JAKJXP020000036">
    <property type="protein sequence ID" value="KAK7752664.1"/>
    <property type="molecule type" value="Genomic_DNA"/>
</dbReference>
<dbReference type="InterPro" id="IPR036390">
    <property type="entry name" value="WH_DNA-bd_sf"/>
</dbReference>
<dbReference type="SMART" id="SM00182">
    <property type="entry name" value="CULLIN"/>
    <property type="match status" value="1"/>
</dbReference>
<dbReference type="GO" id="GO:0031625">
    <property type="term" value="F:ubiquitin protein ligase binding"/>
    <property type="evidence" value="ECO:0007669"/>
    <property type="project" value="InterPro"/>
</dbReference>
<evidence type="ECO:0000313" key="9">
    <source>
        <dbReference type="Proteomes" id="UP001320420"/>
    </source>
</evidence>
<dbReference type="Pfam" id="PF10557">
    <property type="entry name" value="Cullin_Nedd8"/>
    <property type="match status" value="1"/>
</dbReference>
<evidence type="ECO:0000313" key="8">
    <source>
        <dbReference type="EMBL" id="KAK7752664.1"/>
    </source>
</evidence>
<dbReference type="PROSITE" id="PS50069">
    <property type="entry name" value="CULLIN_2"/>
    <property type="match status" value="1"/>
</dbReference>
<organism evidence="8 9">
    <name type="scientific">Diatrype stigma</name>
    <dbReference type="NCBI Taxonomy" id="117547"/>
    <lineage>
        <taxon>Eukaryota</taxon>
        <taxon>Fungi</taxon>
        <taxon>Dikarya</taxon>
        <taxon>Ascomycota</taxon>
        <taxon>Pezizomycotina</taxon>
        <taxon>Sordariomycetes</taxon>
        <taxon>Xylariomycetidae</taxon>
        <taxon>Xylariales</taxon>
        <taxon>Diatrypaceae</taxon>
        <taxon>Diatrype</taxon>
    </lineage>
</organism>
<dbReference type="PANTHER" id="PTHR11932">
    <property type="entry name" value="CULLIN"/>
    <property type="match status" value="1"/>
</dbReference>
<keyword evidence="8" id="KW-0436">Ligase</keyword>
<keyword evidence="3" id="KW-0832">Ubl conjugation</keyword>
<reference evidence="8 9" key="1">
    <citation type="submission" date="2024-02" db="EMBL/GenBank/DDBJ databases">
        <title>De novo assembly and annotation of 12 fungi associated with fruit tree decline syndrome in Ontario, Canada.</title>
        <authorList>
            <person name="Sulman M."/>
            <person name="Ellouze W."/>
            <person name="Ilyukhin E."/>
        </authorList>
    </citation>
    <scope>NUCLEOTIDE SEQUENCE [LARGE SCALE GENOMIC DNA]</scope>
    <source>
        <strain evidence="8 9">M11/M66-122</strain>
    </source>
</reference>
<dbReference type="SUPFAM" id="SSF74788">
    <property type="entry name" value="Cullin repeat-like"/>
    <property type="match status" value="1"/>
</dbReference>
<dbReference type="Pfam" id="PF26557">
    <property type="entry name" value="Cullin_AB"/>
    <property type="match status" value="1"/>
</dbReference>
<dbReference type="FunFam" id="1.10.10.10:FF:000014">
    <property type="entry name" value="Cullin 1"/>
    <property type="match status" value="1"/>
</dbReference>
<dbReference type="InterPro" id="IPR016159">
    <property type="entry name" value="Cullin_repeat-like_dom_sf"/>
</dbReference>
<proteinExistence type="inferred from homology"/>
<dbReference type="InterPro" id="IPR016158">
    <property type="entry name" value="Cullin_homology"/>
</dbReference>
<dbReference type="SUPFAM" id="SSF75632">
    <property type="entry name" value="Cullin homology domain"/>
    <property type="match status" value="1"/>
</dbReference>
<dbReference type="SUPFAM" id="SSF46785">
    <property type="entry name" value="Winged helix' DNA-binding domain"/>
    <property type="match status" value="1"/>
</dbReference>
<dbReference type="InterPro" id="IPR001373">
    <property type="entry name" value="Cullin_N"/>
</dbReference>
<dbReference type="SMART" id="SM00884">
    <property type="entry name" value="Cullin_Nedd8"/>
    <property type="match status" value="1"/>
</dbReference>
<sequence>MADKTSDFDSHWAHVSECITRMLAGETVTMAMYMHAYTAVHNLCSRQPRPDVAHRAGVAHREGSSARVNLSSRGLQTDYRNTAPLMGGDVYEKLIEHVEDYLQNLFLEAQKHSGEALLDFYVKAGKRYKTGARYIGHVFQFLNRHWIKRERDEGKRGTYDVCTLHMMLWHKALLPTSRPDISTQLKNALVEVIDKLRNGEAVGEYGQIREVIDFFQSFTLGEEYLATHPDAVYFYRNHVELPILQATQKFYEAKSKELMAENPHDVVEYMRSITACLDEEVGRGRMFFPDLTVSRVRKCCCTALVGEYFDLLLDEFQVSLNHSHIKDIARLSRLLSPMPGGLDCLTDKFRHHVGKEGLDAVDAGMETLGPQRYVGELVRIYYKYKGLIDEAFGDTKLGFLQALNNACRDFINAGSSGHGIDSKAPELLARYVDELLRKNIEERELDSSLKAVTSTLVYMENKDVFERHYSRLLAKRLLSHNHLLSTDGETTMINNLEEVCGFDYASRLRRMLGDMQLSKDLNLGFQGPGKTTGSFSVLSTSAWPVHPPETNFNPPVEVYASCDRFYRFYNIKHQGRKLTWLWQLCRGELRPTYCKRPHVFHVSLYQMAVLLLFNNNDYNSYEEIQAATQLEPRILDPILSILHNKAKVLLMSPDGNAIGPGTTFRVNYDVRFGKIKVNLNLQSTKDDKAEKEKINKAVKMDRDISMQATIVRIMKARKKLKYSQLLSETISQVSAHFKPEIANIKKCVETLLDREYLQRLEHDEIEYYSSEPEKTPDIPATDAAPAASAASPTTMADLPGLGLVESLATLGLD</sequence>
<evidence type="ECO:0000256" key="3">
    <source>
        <dbReference type="ARBA" id="ARBA00022843"/>
    </source>
</evidence>
<keyword evidence="2" id="KW-1017">Isopeptide bond</keyword>